<dbReference type="eggNOG" id="KOG2431">
    <property type="taxonomic scope" value="Eukaryota"/>
</dbReference>
<dbReference type="Pfam" id="PF01532">
    <property type="entry name" value="Glyco_hydro_47"/>
    <property type="match status" value="2"/>
</dbReference>
<evidence type="ECO:0000256" key="4">
    <source>
        <dbReference type="ARBA" id="ARBA00022801"/>
    </source>
</evidence>
<dbReference type="AlphaFoldDB" id="B2AQS6"/>
<organism evidence="9">
    <name type="scientific">Podospora anserina (strain S / ATCC MYA-4624 / DSM 980 / FGSC 10383)</name>
    <name type="common">Pleurage anserina</name>
    <dbReference type="NCBI Taxonomy" id="515849"/>
    <lineage>
        <taxon>Eukaryota</taxon>
        <taxon>Fungi</taxon>
        <taxon>Dikarya</taxon>
        <taxon>Ascomycota</taxon>
        <taxon>Pezizomycotina</taxon>
        <taxon>Sordariomycetes</taxon>
        <taxon>Sordariomycetidae</taxon>
        <taxon>Sordariales</taxon>
        <taxon>Podosporaceae</taxon>
        <taxon>Podospora</taxon>
        <taxon>Podospora anserina</taxon>
    </lineage>
</organism>
<accession>B2AQS6</accession>
<dbReference type="OrthoDB" id="8118055at2759"/>
<reference evidence="9" key="2">
    <citation type="submission" date="2008-07" db="EMBL/GenBank/DDBJ databases">
        <authorList>
            <person name="Genoscope - CEA"/>
        </authorList>
    </citation>
    <scope>NUCLEOTIDE SEQUENCE</scope>
    <source>
        <strain evidence="9">S mat+</strain>
    </source>
</reference>
<evidence type="ECO:0000313" key="10">
    <source>
        <dbReference type="EMBL" id="CDP28232.1"/>
    </source>
</evidence>
<dbReference type="GO" id="GO:0004571">
    <property type="term" value="F:mannosyl-oligosaccharide 1,2-alpha-mannosidase activity"/>
    <property type="evidence" value="ECO:0007669"/>
    <property type="project" value="InterPro"/>
</dbReference>
<keyword evidence="11" id="KW-1185">Reference proteome</keyword>
<evidence type="ECO:0000256" key="5">
    <source>
        <dbReference type="ARBA" id="ARBA00023157"/>
    </source>
</evidence>
<dbReference type="CAZy" id="GH47">
    <property type="family name" value="Glycoside Hydrolase Family 47"/>
</dbReference>
<dbReference type="GeneID" id="6190192"/>
<dbReference type="SUPFAM" id="SSF48225">
    <property type="entry name" value="Seven-hairpin glycosidases"/>
    <property type="match status" value="1"/>
</dbReference>
<evidence type="ECO:0000256" key="2">
    <source>
        <dbReference type="ARBA" id="ARBA00004922"/>
    </source>
</evidence>
<feature type="compositionally biased region" description="Basic residues" evidence="8">
    <location>
        <begin position="564"/>
        <end position="575"/>
    </location>
</feature>
<evidence type="ECO:0000256" key="8">
    <source>
        <dbReference type="SAM" id="MobiDB-lite"/>
    </source>
</evidence>
<evidence type="ECO:0000256" key="7">
    <source>
        <dbReference type="RuleBase" id="RU361193"/>
    </source>
</evidence>
<keyword evidence="4 7" id="KW-0378">Hydrolase</keyword>
<name>B2AQS6_PODAN</name>
<evidence type="ECO:0000256" key="3">
    <source>
        <dbReference type="ARBA" id="ARBA00007658"/>
    </source>
</evidence>
<dbReference type="InterPro" id="IPR001382">
    <property type="entry name" value="Glyco_hydro_47"/>
</dbReference>
<gene>
    <name evidence="9" type="ORF">PODANS_4_3320</name>
</gene>
<dbReference type="InterPro" id="IPR012341">
    <property type="entry name" value="6hp_glycosidase-like_sf"/>
</dbReference>
<evidence type="ECO:0000256" key="1">
    <source>
        <dbReference type="ARBA" id="ARBA00001913"/>
    </source>
</evidence>
<feature type="region of interest" description="Disordered" evidence="8">
    <location>
        <begin position="549"/>
        <end position="575"/>
    </location>
</feature>
<dbReference type="PANTHER" id="PTHR11742">
    <property type="entry name" value="MANNOSYL-OLIGOSACCHARIDE ALPHA-1,2-MANNOSIDASE-RELATED"/>
    <property type="match status" value="1"/>
</dbReference>
<dbReference type="PANTHER" id="PTHR11742:SF89">
    <property type="entry name" value="ALPHA-1,2-MANNOSIDASE"/>
    <property type="match status" value="1"/>
</dbReference>
<dbReference type="GO" id="GO:0005783">
    <property type="term" value="C:endoplasmic reticulum"/>
    <property type="evidence" value="ECO:0007669"/>
    <property type="project" value="TreeGrafter"/>
</dbReference>
<dbReference type="Proteomes" id="UP000001197">
    <property type="component" value="Chromosome 4"/>
</dbReference>
<dbReference type="GO" id="GO:0016020">
    <property type="term" value="C:membrane"/>
    <property type="evidence" value="ECO:0007669"/>
    <property type="project" value="InterPro"/>
</dbReference>
<dbReference type="KEGG" id="pan:PODANSg2866"/>
<evidence type="ECO:0000313" key="9">
    <source>
        <dbReference type="EMBL" id="CAP66504.1"/>
    </source>
</evidence>
<proteinExistence type="inferred from homology"/>
<comment type="pathway">
    <text evidence="2">Protein modification; protein glycosylation.</text>
</comment>
<dbReference type="EMBL" id="CU633895">
    <property type="protein sequence ID" value="CAP66504.1"/>
    <property type="molecule type" value="Genomic_DNA"/>
</dbReference>
<comment type="similarity">
    <text evidence="3 7">Belongs to the glycosyl hydrolase 47 family.</text>
</comment>
<dbReference type="RefSeq" id="XP_001905838.1">
    <property type="nucleotide sequence ID" value="XM_001905803.1"/>
</dbReference>
<dbReference type="InterPro" id="IPR050749">
    <property type="entry name" value="Glycosyl_Hydrolase_47"/>
</dbReference>
<feature type="disulfide bond" evidence="6">
    <location>
        <begin position="363"/>
        <end position="392"/>
    </location>
</feature>
<dbReference type="PRINTS" id="PR00747">
    <property type="entry name" value="GLYHDRLASE47"/>
</dbReference>
<reference evidence="10" key="4">
    <citation type="submission" date="2015-04" db="EMBL/GenBank/DDBJ databases">
        <title>Maintaining two mating types: Structure of the mating type locus and its role in heterokaryosis in Podospora anserina.</title>
        <authorList>
            <person name="Grognet P."/>
            <person name="Bidard F."/>
            <person name="Kuchly C."/>
            <person name="Chan Ho Tong L."/>
            <person name="Coppin E."/>
            <person name="Ait Benkhali J."/>
            <person name="Couloux A."/>
            <person name="Wincker P."/>
            <person name="Debuchy R."/>
            <person name="Silar P."/>
        </authorList>
    </citation>
    <scope>NUCLEOTIDE SEQUENCE</scope>
</reference>
<dbReference type="VEuPathDB" id="FungiDB:PODANS_4_3320"/>
<dbReference type="UniPathway" id="UPA00378"/>
<dbReference type="InterPro" id="IPR036026">
    <property type="entry name" value="Seven-hairpin_glycosidases"/>
</dbReference>
<evidence type="ECO:0000256" key="6">
    <source>
        <dbReference type="PIRSR" id="PIRSR601382-3"/>
    </source>
</evidence>
<reference evidence="9 11" key="1">
    <citation type="journal article" date="2008" name="Genome Biol.">
        <title>The genome sequence of the model ascomycete fungus Podospora anserina.</title>
        <authorList>
            <person name="Espagne E."/>
            <person name="Lespinet O."/>
            <person name="Malagnac F."/>
            <person name="Da Silva C."/>
            <person name="Jaillon O."/>
            <person name="Porcel B.M."/>
            <person name="Couloux A."/>
            <person name="Aury J.-M."/>
            <person name="Segurens B."/>
            <person name="Poulain J."/>
            <person name="Anthouard V."/>
            <person name="Grossetete S."/>
            <person name="Khalili H."/>
            <person name="Coppin E."/>
            <person name="Dequard-Chablat M."/>
            <person name="Picard M."/>
            <person name="Contamine V."/>
            <person name="Arnaise S."/>
            <person name="Bourdais A."/>
            <person name="Berteaux-Lecellier V."/>
            <person name="Gautheret D."/>
            <person name="de Vries R.P."/>
            <person name="Battaglia E."/>
            <person name="Coutinho P.M."/>
            <person name="Danchin E.G.J."/>
            <person name="Henrissat B."/>
            <person name="El Khoury R."/>
            <person name="Sainsard-Chanet A."/>
            <person name="Boivin A."/>
            <person name="Pinan-Lucarre B."/>
            <person name="Sellem C.H."/>
            <person name="Debuchy R."/>
            <person name="Wincker P."/>
            <person name="Weissenbach J."/>
            <person name="Silar P."/>
        </authorList>
    </citation>
    <scope>NUCLEOTIDE SEQUENCE [LARGE SCALE GENOMIC DNA]</scope>
    <source>
        <strain evidence="11">S / ATCC MYA-4624 / DSM 980 / FGSC 10383</strain>
        <strain evidence="9">S mat+</strain>
    </source>
</reference>
<dbReference type="Gene3D" id="1.50.10.10">
    <property type="match status" value="1"/>
</dbReference>
<dbReference type="GO" id="GO:0005509">
    <property type="term" value="F:calcium ion binding"/>
    <property type="evidence" value="ECO:0007669"/>
    <property type="project" value="InterPro"/>
</dbReference>
<dbReference type="EMBL" id="FO904939">
    <property type="protein sequence ID" value="CDP28232.1"/>
    <property type="molecule type" value="Genomic_DNA"/>
</dbReference>
<keyword evidence="7" id="KW-0326">Glycosidase</keyword>
<protein>
    <recommendedName>
        <fullName evidence="7">alpha-1,2-Mannosidase</fullName>
        <ecNumber evidence="7">3.2.1.-</ecNumber>
    </recommendedName>
</protein>
<dbReference type="HOGENOM" id="CLU_003818_0_0_1"/>
<dbReference type="EC" id="3.2.1.-" evidence="7"/>
<dbReference type="GO" id="GO:0005975">
    <property type="term" value="P:carbohydrate metabolic process"/>
    <property type="evidence" value="ECO:0007669"/>
    <property type="project" value="InterPro"/>
</dbReference>
<sequence>MVLDRRMRRLLLVTVAFFFFFFLLKPPSARRSFYRPVPDDLPPPSPPSPPSPPHSQTSPHPPHQDPPSRSPAKPVKEPLRPLHPVQFFFPPGYRPNNISLSRRAAVKSAFLKSWTAYKLHAYPSDELAPVSGRGKTTLGWAGTLVDSLDVLWVMDLREEFYDAVEEVCKIDFAGGKGGVDMGRYLGGLVAGYDLSGEWGLLERAGELGGLLMEKGKGREGMRTGAWLEFTRLGQLIGDKKYCDAVRGEVDVLEEGQERTKLRGLWPVKGAEGDEVFGLGKGAEGVYGNLLKTAALLGRGREGRLERMWKEAMGVAEDWLLFRPMLAEEDRDEMGDRRDVLLVGEARMNGDEVETAPKVQHLGCYAGGMFGLGGKLFGNEEYIKIGEQLTRGCAWAYGAFPTGLMPEVLEAVPCEGDWRDGPCKFDEDKWRKEGSRKLRKPFKSVKDPKYLLRPEAIESLFVMFRITGNKEYQELAWEMFQSVVGATETELAFSAISDVTVHGLLKKLDSMESFWLAETLKYYYLIFSPPDLISLDEWVLSPGAHPFRRDSSGFITRGFDEPPRPKKKKKKKPGVP</sequence>
<feature type="region of interest" description="Disordered" evidence="8">
    <location>
        <begin position="35"/>
        <end position="76"/>
    </location>
</feature>
<reference evidence="11" key="3">
    <citation type="journal article" date="2014" name="Genetics">
        <title>Maintaining two mating types: Structure of the mating type locus and its role in heterokaryosis in Podospora anserina.</title>
        <authorList>
            <person name="Grognet P."/>
            <person name="Bidard F."/>
            <person name="Kuchly C."/>
            <person name="Tong L.C.H."/>
            <person name="Coppin E."/>
            <person name="Benkhali J.A."/>
            <person name="Couloux A."/>
            <person name="Wincker P."/>
            <person name="Debuchy R."/>
            <person name="Silar P."/>
        </authorList>
    </citation>
    <scope>GENOME REANNOTATION</scope>
    <source>
        <strain evidence="11">S / ATCC MYA-4624 / DSM 980 / FGSC 10383</strain>
    </source>
</reference>
<dbReference type="GO" id="GO:0036503">
    <property type="term" value="P:ERAD pathway"/>
    <property type="evidence" value="ECO:0007669"/>
    <property type="project" value="UniProtKB-ARBA"/>
</dbReference>
<dbReference type="STRING" id="515849.B2AQS6"/>
<keyword evidence="5 6" id="KW-1015">Disulfide bond</keyword>
<comment type="cofactor">
    <cofactor evidence="1">
        <name>Ca(2+)</name>
        <dbReference type="ChEBI" id="CHEBI:29108"/>
    </cofactor>
</comment>
<evidence type="ECO:0000313" key="11">
    <source>
        <dbReference type="Proteomes" id="UP000001197"/>
    </source>
</evidence>
<feature type="compositionally biased region" description="Pro residues" evidence="8">
    <location>
        <begin position="39"/>
        <end position="69"/>
    </location>
</feature>